<evidence type="ECO:0000313" key="1">
    <source>
        <dbReference type="EMBL" id="JAT88382.1"/>
    </source>
</evidence>
<organism evidence="1">
    <name type="scientific">Pectinophora gossypiella</name>
    <name type="common">Cotton pink bollworm</name>
    <name type="synonym">Depressaria gossypiella</name>
    <dbReference type="NCBI Taxonomy" id="13191"/>
    <lineage>
        <taxon>Eukaryota</taxon>
        <taxon>Metazoa</taxon>
        <taxon>Ecdysozoa</taxon>
        <taxon>Arthropoda</taxon>
        <taxon>Hexapoda</taxon>
        <taxon>Insecta</taxon>
        <taxon>Pterygota</taxon>
        <taxon>Neoptera</taxon>
        <taxon>Endopterygota</taxon>
        <taxon>Lepidoptera</taxon>
        <taxon>Glossata</taxon>
        <taxon>Ditrysia</taxon>
        <taxon>Gelechioidea</taxon>
        <taxon>Gelechiidae</taxon>
        <taxon>Apatetrinae</taxon>
        <taxon>Pectinophora</taxon>
    </lineage>
</organism>
<accession>A0A1E1WN21</accession>
<protein>
    <submittedName>
        <fullName evidence="1">Uncharacterized protein</fullName>
    </submittedName>
</protein>
<dbReference type="EMBL" id="GDQN01002672">
    <property type="protein sequence ID" value="JAT88382.1"/>
    <property type="molecule type" value="Transcribed_RNA"/>
</dbReference>
<dbReference type="AlphaFoldDB" id="A0A1E1WN21"/>
<reference evidence="1" key="1">
    <citation type="submission" date="2015-09" db="EMBL/GenBank/DDBJ databases">
        <title>De novo assembly of Pectinophora gossypiella (Pink Bollworm) gut transcriptome.</title>
        <authorList>
            <person name="Tassone E.E."/>
        </authorList>
    </citation>
    <scope>NUCLEOTIDE SEQUENCE</scope>
</reference>
<feature type="non-terminal residue" evidence="1">
    <location>
        <position position="123"/>
    </location>
</feature>
<name>A0A1E1WN21_PECGO</name>
<gene>
    <name evidence="1" type="ORF">g.6330</name>
</gene>
<proteinExistence type="predicted"/>
<sequence length="123" mass="14244">MASGGRLSRDDTIACCCIPNNVSTIFENIFYYWPKSLLKFFLSLYDLFDIFLLHQNDNLPNTMLCNFENIFLFFSMELACVIEARKLLRDDCGNRCERSEPGNSQHPDTANIGYEGYMARFAR</sequence>